<dbReference type="InterPro" id="IPR011330">
    <property type="entry name" value="Glyco_hydro/deAcase_b/a-brl"/>
</dbReference>
<keyword evidence="1" id="KW-0732">Signal</keyword>
<name>A0A1I0R4M7_9BACT</name>
<dbReference type="PROSITE" id="PS51677">
    <property type="entry name" value="NODB"/>
    <property type="match status" value="1"/>
</dbReference>
<dbReference type="SUPFAM" id="SSF88713">
    <property type="entry name" value="Glycoside hydrolase/deacetylase"/>
    <property type="match status" value="1"/>
</dbReference>
<dbReference type="GO" id="GO:0005975">
    <property type="term" value="P:carbohydrate metabolic process"/>
    <property type="evidence" value="ECO:0007669"/>
    <property type="project" value="InterPro"/>
</dbReference>
<protein>
    <submittedName>
        <fullName evidence="3">Peptidoglycan/xylan/chitin deacetylase, PgdA/CDA1 family</fullName>
    </submittedName>
</protein>
<dbReference type="InterPro" id="IPR002509">
    <property type="entry name" value="NODB_dom"/>
</dbReference>
<dbReference type="Proteomes" id="UP000199310">
    <property type="component" value="Unassembled WGS sequence"/>
</dbReference>
<proteinExistence type="predicted"/>
<evidence type="ECO:0000313" key="3">
    <source>
        <dbReference type="EMBL" id="SEW35262.1"/>
    </source>
</evidence>
<accession>A0A1I0R4M7</accession>
<gene>
    <name evidence="3" type="ORF">SAMN04488122_2209</name>
</gene>
<feature type="domain" description="NodB homology" evidence="2">
    <location>
        <begin position="36"/>
        <end position="254"/>
    </location>
</feature>
<sequence>MFSMIPVQPFIIRLLLVLTIPIQLSAQEKWPGGKKAAIVLTYDDGLVSQLNTAIPQLRQSTLTGTFFLTGNVTEDQMLSWRAAAADGFELANHTLYHPCSKKMYENAPQYYTENYDVNAMLKEAGMMNKILFGIDGKRSRTYAFPCSESVVGGVDYTPALKQSGLVKYARSGGDIHSIITDFSTLDLYKIPSWGVVNKEDGKALISFVEAATAKGGLGIFMFHGVGGDYLDVSGAAHEQLLQYLASHRKDIWVATFQEVMDYVTAQQKQQR</sequence>
<dbReference type="Pfam" id="PF01522">
    <property type="entry name" value="Polysacc_deac_1"/>
    <property type="match status" value="1"/>
</dbReference>
<dbReference type="GO" id="GO:0016810">
    <property type="term" value="F:hydrolase activity, acting on carbon-nitrogen (but not peptide) bonds"/>
    <property type="evidence" value="ECO:0007669"/>
    <property type="project" value="InterPro"/>
</dbReference>
<dbReference type="OrthoDB" id="9806342at2"/>
<evidence type="ECO:0000256" key="1">
    <source>
        <dbReference type="ARBA" id="ARBA00022729"/>
    </source>
</evidence>
<organism evidence="3 4">
    <name type="scientific">Chitinophaga arvensicola</name>
    <dbReference type="NCBI Taxonomy" id="29529"/>
    <lineage>
        <taxon>Bacteria</taxon>
        <taxon>Pseudomonadati</taxon>
        <taxon>Bacteroidota</taxon>
        <taxon>Chitinophagia</taxon>
        <taxon>Chitinophagales</taxon>
        <taxon>Chitinophagaceae</taxon>
        <taxon>Chitinophaga</taxon>
    </lineage>
</organism>
<reference evidence="4" key="1">
    <citation type="submission" date="2016-10" db="EMBL/GenBank/DDBJ databases">
        <authorList>
            <person name="Varghese N."/>
            <person name="Submissions S."/>
        </authorList>
    </citation>
    <scope>NUCLEOTIDE SEQUENCE [LARGE SCALE GENOMIC DNA]</scope>
    <source>
        <strain evidence="4">DSM 3695</strain>
    </source>
</reference>
<dbReference type="AlphaFoldDB" id="A0A1I0R4M7"/>
<dbReference type="PANTHER" id="PTHR34216">
    <property type="match status" value="1"/>
</dbReference>
<dbReference type="EMBL" id="FOJG01000001">
    <property type="protein sequence ID" value="SEW35262.1"/>
    <property type="molecule type" value="Genomic_DNA"/>
</dbReference>
<evidence type="ECO:0000313" key="4">
    <source>
        <dbReference type="Proteomes" id="UP000199310"/>
    </source>
</evidence>
<evidence type="ECO:0000259" key="2">
    <source>
        <dbReference type="PROSITE" id="PS51677"/>
    </source>
</evidence>
<keyword evidence="4" id="KW-1185">Reference proteome</keyword>
<dbReference type="PANTHER" id="PTHR34216:SF11">
    <property type="entry name" value="CHITOOLIGOSACCHARIDE DEACETYLASE"/>
    <property type="match status" value="1"/>
</dbReference>
<dbReference type="Gene3D" id="3.20.20.370">
    <property type="entry name" value="Glycoside hydrolase/deacetylase"/>
    <property type="match status" value="1"/>
</dbReference>
<dbReference type="InterPro" id="IPR051398">
    <property type="entry name" value="Polysacch_Deacetylase"/>
</dbReference>
<dbReference type="STRING" id="29529.SAMN04488122_2209"/>